<proteinExistence type="inferred from homology"/>
<dbReference type="Proteomes" id="UP001230188">
    <property type="component" value="Unassembled WGS sequence"/>
</dbReference>
<dbReference type="CDD" id="cd05121">
    <property type="entry name" value="ABC1_ADCK3-like"/>
    <property type="match status" value="1"/>
</dbReference>
<dbReference type="Pfam" id="PF03109">
    <property type="entry name" value="ABC1"/>
    <property type="match status" value="1"/>
</dbReference>
<sequence length="463" mass="51491">MWRRVGIVGGGGVGIAIVVAEKKRPPEEKELPRAWCAEEVARVWKERPLRCGARGMEVARRLVPVYVRAQFGERKEAARSLRGALTALGPAFVKLGQALSIRPDLLPQEYLDELRMLCDAVPHVPTADAIRIIREELGSVPFGFLDADTPPVAAASLGQVYRCEYEGKTVAVKVQRPNIISAVSLDLTLLWWWAHVVEFAKKYGTRQRPYDVKLVEAFARGAWGELDYEMEAAHQTRMARGLERARSRALRTRIIVPAVRVATRKVLATDWVEGEKLSDAPPSAVRALVPLGVELFAWQLLEFGYYHCDPHVGNLFASSSSSLALIDFGLCCQVAAPNARAMTRAVLTLARGDVPGLLDAAIDLDFLPPDVDRDALLPVLQRVFDAAKLAESSKERRETFRRVSRELNDIFFNYPFRVPEYFALITRALIILEGIALLGDADFDIFQAAYPHALRIFMASSSS</sequence>
<accession>A0AAD7XNU6</accession>
<evidence type="ECO:0000313" key="3">
    <source>
        <dbReference type="EMBL" id="KAJ8602666.1"/>
    </source>
</evidence>
<dbReference type="PANTHER" id="PTHR10566">
    <property type="entry name" value="CHAPERONE-ACTIVITY OF BC1 COMPLEX CABC1 -RELATED"/>
    <property type="match status" value="1"/>
</dbReference>
<dbReference type="SUPFAM" id="SSF56112">
    <property type="entry name" value="Protein kinase-like (PK-like)"/>
    <property type="match status" value="1"/>
</dbReference>
<dbReference type="InterPro" id="IPR050154">
    <property type="entry name" value="UbiB_kinase"/>
</dbReference>
<keyword evidence="4" id="KW-1185">Reference proteome</keyword>
<dbReference type="AlphaFoldDB" id="A0AAD7XNU6"/>
<feature type="domain" description="ABC1 atypical kinase-like" evidence="2">
    <location>
        <begin position="117"/>
        <end position="355"/>
    </location>
</feature>
<evidence type="ECO:0000256" key="1">
    <source>
        <dbReference type="ARBA" id="ARBA00009670"/>
    </source>
</evidence>
<comment type="similarity">
    <text evidence="1">Belongs to the protein kinase superfamily. ADCK protein kinase family.</text>
</comment>
<organism evidence="3 4">
    <name type="scientific">Chrysophaeum taylorii</name>
    <dbReference type="NCBI Taxonomy" id="2483200"/>
    <lineage>
        <taxon>Eukaryota</taxon>
        <taxon>Sar</taxon>
        <taxon>Stramenopiles</taxon>
        <taxon>Ochrophyta</taxon>
        <taxon>Pelagophyceae</taxon>
        <taxon>Pelagomonadales</taxon>
        <taxon>Pelagomonadaceae</taxon>
        <taxon>Chrysophaeum</taxon>
    </lineage>
</organism>
<dbReference type="InterPro" id="IPR004147">
    <property type="entry name" value="ABC1_dom"/>
</dbReference>
<evidence type="ECO:0000259" key="2">
    <source>
        <dbReference type="Pfam" id="PF03109"/>
    </source>
</evidence>
<evidence type="ECO:0000313" key="4">
    <source>
        <dbReference type="Proteomes" id="UP001230188"/>
    </source>
</evidence>
<gene>
    <name evidence="3" type="ORF">CTAYLR_004119</name>
</gene>
<dbReference type="PANTHER" id="PTHR10566:SF117">
    <property type="entry name" value="UNUSUAL PROTEIN KINASE-RELATED"/>
    <property type="match status" value="1"/>
</dbReference>
<dbReference type="InterPro" id="IPR011009">
    <property type="entry name" value="Kinase-like_dom_sf"/>
</dbReference>
<name>A0AAD7XNU6_9STRA</name>
<reference evidence="3" key="1">
    <citation type="submission" date="2023-01" db="EMBL/GenBank/DDBJ databases">
        <title>Metagenome sequencing of chrysophaentin producing Chrysophaeum taylorii.</title>
        <authorList>
            <person name="Davison J."/>
            <person name="Bewley C."/>
        </authorList>
    </citation>
    <scope>NUCLEOTIDE SEQUENCE</scope>
    <source>
        <strain evidence="3">NIES-1699</strain>
    </source>
</reference>
<dbReference type="EMBL" id="JAQMWT010000373">
    <property type="protein sequence ID" value="KAJ8602666.1"/>
    <property type="molecule type" value="Genomic_DNA"/>
</dbReference>
<comment type="caution">
    <text evidence="3">The sequence shown here is derived from an EMBL/GenBank/DDBJ whole genome shotgun (WGS) entry which is preliminary data.</text>
</comment>
<protein>
    <recommendedName>
        <fullName evidence="2">ABC1 atypical kinase-like domain-containing protein</fullName>
    </recommendedName>
</protein>